<evidence type="ECO:0000313" key="1">
    <source>
        <dbReference type="EMBL" id="MEG3156679.1"/>
    </source>
</evidence>
<dbReference type="EMBL" id="JAXGFO010000005">
    <property type="protein sequence ID" value="MEG3156679.1"/>
    <property type="molecule type" value="Genomic_DNA"/>
</dbReference>
<dbReference type="Proteomes" id="UP001334501">
    <property type="component" value="Unassembled WGS sequence"/>
</dbReference>
<dbReference type="RefSeq" id="WP_412699038.1">
    <property type="nucleotide sequence ID" value="NZ_JAXGFO010000005.1"/>
</dbReference>
<gene>
    <name evidence="1" type="ORF">SNE33_01955</name>
</gene>
<keyword evidence="2" id="KW-1185">Reference proteome</keyword>
<proteinExistence type="predicted"/>
<protein>
    <submittedName>
        <fullName evidence="1">Uncharacterized protein</fullName>
    </submittedName>
</protein>
<comment type="caution">
    <text evidence="1">The sequence shown here is derived from an EMBL/GenBank/DDBJ whole genome shotgun (WGS) entry which is preliminary data.</text>
</comment>
<name>A0ABU7YMN5_9GAMM</name>
<organism evidence="1 2">
    <name type="scientific">Lysobacter zhanggongensis</name>
    <dbReference type="NCBI Taxonomy" id="1774951"/>
    <lineage>
        <taxon>Bacteria</taxon>
        <taxon>Pseudomonadati</taxon>
        <taxon>Pseudomonadota</taxon>
        <taxon>Gammaproteobacteria</taxon>
        <taxon>Lysobacterales</taxon>
        <taxon>Lysobacteraceae</taxon>
        <taxon>Lysobacter</taxon>
    </lineage>
</organism>
<evidence type="ECO:0000313" key="2">
    <source>
        <dbReference type="Proteomes" id="UP001334501"/>
    </source>
</evidence>
<sequence length="309" mass="32908">MNLITVAAKPSRTQARDSFAGSAEVWRSKIGVSVLIGVIGCAHGQPREQYTLVEGSLNIGAVAIVDLGPPAATYRTTLIRRDGSQFLVRESFTNDKRVLMVELRPGRLAGTVVSIHQDLMAVDASGAPGWTGVKALNSGIVIDDGLWDRVFEITDALPSPRPVSSRARLGTVVAVRTYRDHLAVGEHRMFSPTAPEAHVDAARLGTLPRCDELLEAGALARYAVVLADQRIIDVSLQGPRGEGLTGTYKVLGTSEAIPLVGRRTGSNLALRSTAGEILFDGRRHGPMFAGTWIAPGQATVEAVLGCALW</sequence>
<reference evidence="1 2" key="1">
    <citation type="journal article" date="2017" name="Curr. Microbiol.">
        <title>Lysobacter zhanggongensis sp. nov. Isolated from a Pit Mud.</title>
        <authorList>
            <person name="Zhang X.F."/>
            <person name="Wang H.H."/>
            <person name="Sun X.Y."/>
            <person name="Pan C.M."/>
        </authorList>
    </citation>
    <scope>NUCLEOTIDE SEQUENCE [LARGE SCALE GENOMIC DNA]</scope>
    <source>
        <strain evidence="1 2">ZGLJ7-1</strain>
    </source>
</reference>
<accession>A0ABU7YMN5</accession>